<dbReference type="SMART" id="SM00718">
    <property type="entry name" value="DM4_12"/>
    <property type="match status" value="1"/>
</dbReference>
<protein>
    <submittedName>
        <fullName evidence="1">Uncharacterized protein</fullName>
    </submittedName>
</protein>
<dbReference type="PANTHER" id="PTHR21398">
    <property type="entry name" value="AGAP007094-PA"/>
    <property type="match status" value="1"/>
</dbReference>
<reference evidence="1 2" key="1">
    <citation type="journal article" date="2024" name="Ann. Entomol. Soc. Am.">
        <title>Genomic analyses of the southern and eastern yellowjacket wasps (Hymenoptera: Vespidae) reveal evolutionary signatures of social life.</title>
        <authorList>
            <person name="Catto M.A."/>
            <person name="Caine P.B."/>
            <person name="Orr S.E."/>
            <person name="Hunt B.G."/>
            <person name="Goodisman M.A.D."/>
        </authorList>
    </citation>
    <scope>NUCLEOTIDE SEQUENCE [LARGE SCALE GENOMIC DNA]</scope>
    <source>
        <strain evidence="1">233</strain>
        <tissue evidence="1">Head and thorax</tissue>
    </source>
</reference>
<evidence type="ECO:0000313" key="2">
    <source>
        <dbReference type="Proteomes" id="UP001607302"/>
    </source>
</evidence>
<accession>A0ABD2AF54</accession>
<keyword evidence="2" id="KW-1185">Reference proteome</keyword>
<proteinExistence type="predicted"/>
<dbReference type="InterPro" id="IPR006631">
    <property type="entry name" value="DM4_12"/>
</dbReference>
<comment type="caution">
    <text evidence="1">The sequence shown here is derived from an EMBL/GenBank/DDBJ whole genome shotgun (WGS) entry which is preliminary data.</text>
</comment>
<dbReference type="PANTHER" id="PTHR21398:SF22">
    <property type="entry name" value="IP12060P-RELATED"/>
    <property type="match status" value="1"/>
</dbReference>
<sequence>MGSGWDYFQERNQSGWQIYQKGSSTALWRCWSYQSLHTKQQWTRFLVSLLLASINAMGRNMTEVVRRHVRSLSYPEESEMGIFFALAIPLDDPITTYPMSVAFFFEANYKLPTKDDIGLEVKGEERRQRKSIDRTTVYSMLESKFKSIGYPARQCLLKSICETTRLDWKLNAGVLGDLLRILFTPSSSRFEVDLHKEYAEAEKVDGTRNVPKFIPLASTGFTTT</sequence>
<gene>
    <name evidence="1" type="ORF">V1478_011666</name>
</gene>
<organism evidence="1 2">
    <name type="scientific">Vespula squamosa</name>
    <name type="common">Southern yellow jacket</name>
    <name type="synonym">Wasp</name>
    <dbReference type="NCBI Taxonomy" id="30214"/>
    <lineage>
        <taxon>Eukaryota</taxon>
        <taxon>Metazoa</taxon>
        <taxon>Ecdysozoa</taxon>
        <taxon>Arthropoda</taxon>
        <taxon>Hexapoda</taxon>
        <taxon>Insecta</taxon>
        <taxon>Pterygota</taxon>
        <taxon>Neoptera</taxon>
        <taxon>Endopterygota</taxon>
        <taxon>Hymenoptera</taxon>
        <taxon>Apocrita</taxon>
        <taxon>Aculeata</taxon>
        <taxon>Vespoidea</taxon>
        <taxon>Vespidae</taxon>
        <taxon>Vespinae</taxon>
        <taxon>Vespula</taxon>
    </lineage>
</organism>
<dbReference type="EMBL" id="JAUDFV010000151">
    <property type="protein sequence ID" value="KAL2719247.1"/>
    <property type="molecule type" value="Genomic_DNA"/>
</dbReference>
<evidence type="ECO:0000313" key="1">
    <source>
        <dbReference type="EMBL" id="KAL2719247.1"/>
    </source>
</evidence>
<dbReference type="Pfam" id="PF07841">
    <property type="entry name" value="DM4_12"/>
    <property type="match status" value="1"/>
</dbReference>
<dbReference type="Proteomes" id="UP001607302">
    <property type="component" value="Unassembled WGS sequence"/>
</dbReference>
<name>A0ABD2AF54_VESSQ</name>
<dbReference type="AlphaFoldDB" id="A0ABD2AF54"/>